<feature type="transmembrane region" description="Helical" evidence="2">
    <location>
        <begin position="179"/>
        <end position="198"/>
    </location>
</feature>
<feature type="transmembrane region" description="Helical" evidence="2">
    <location>
        <begin position="92"/>
        <end position="113"/>
    </location>
</feature>
<evidence type="ECO:0000256" key="2">
    <source>
        <dbReference type="SAM" id="Phobius"/>
    </source>
</evidence>
<protein>
    <recommendedName>
        <fullName evidence="5">Transmembrane protein</fullName>
    </recommendedName>
</protein>
<keyword evidence="4" id="KW-1185">Reference proteome</keyword>
<feature type="transmembrane region" description="Helical" evidence="2">
    <location>
        <begin position="210"/>
        <end position="234"/>
    </location>
</feature>
<feature type="transmembrane region" description="Helical" evidence="2">
    <location>
        <begin position="134"/>
        <end position="159"/>
    </location>
</feature>
<evidence type="ECO:0008006" key="5">
    <source>
        <dbReference type="Google" id="ProtNLM"/>
    </source>
</evidence>
<dbReference type="EMBL" id="KV425887">
    <property type="protein sequence ID" value="KZW02625.1"/>
    <property type="molecule type" value="Genomic_DNA"/>
</dbReference>
<keyword evidence="2" id="KW-0812">Transmembrane</keyword>
<evidence type="ECO:0000313" key="3">
    <source>
        <dbReference type="EMBL" id="KZW02625.1"/>
    </source>
</evidence>
<feature type="transmembrane region" description="Helical" evidence="2">
    <location>
        <begin position="55"/>
        <end position="80"/>
    </location>
</feature>
<sequence length="400" mass="44385">MGMHTDIATIFPSAGLRILSNIIHYLGVSICAYCFARRSSMDKLWTWHGCTALSFAKFCILAVFLDSWVFLTLTGILISGVGLSENFVACDLAIYSCIFAYGVSKIFVYFFLIEKVHIVWRTGAANVSRLKSPVYRFCLAVMIPYIGVFVIMIVGKVAFQRDDGICVIGLRPYASLPLISYDLFINVFLTGMFLWPIFHSRFSNPRLKAVARRTLIAAVTGLTTSCVNMGILTIKHGEELGWVCLASCGTDVVVNAVVIYWVTGGSSQSNAPTVMTLEKNISVFGGTAARRGSGPQAPSAAYIPPNGKSTRRDSLPDSEVDRSSTMKRKYRPGLLGTMSRILSSENTRTRMDEENEIAVHVTVVQETHMERPESYDDDLTLPRTSVMFETDSLKREEDFF</sequence>
<dbReference type="PANTHER" id="PTHR38848:SF3">
    <property type="entry name" value="G-PROTEIN COUPLED RECEPTORS FAMILY 3 PROFILE DOMAIN-CONTAINING PROTEIN"/>
    <property type="match status" value="1"/>
</dbReference>
<reference evidence="3 4" key="1">
    <citation type="journal article" date="2016" name="Mol. Biol. Evol.">
        <title>Comparative Genomics of Early-Diverging Mushroom-Forming Fungi Provides Insights into the Origins of Lignocellulose Decay Capabilities.</title>
        <authorList>
            <person name="Nagy L.G."/>
            <person name="Riley R."/>
            <person name="Tritt A."/>
            <person name="Adam C."/>
            <person name="Daum C."/>
            <person name="Floudas D."/>
            <person name="Sun H."/>
            <person name="Yadav J.S."/>
            <person name="Pangilinan J."/>
            <person name="Larsson K.H."/>
            <person name="Matsuura K."/>
            <person name="Barry K."/>
            <person name="Labutti K."/>
            <person name="Kuo R."/>
            <person name="Ohm R.A."/>
            <person name="Bhattacharya S.S."/>
            <person name="Shirouzu T."/>
            <person name="Yoshinaga Y."/>
            <person name="Martin F.M."/>
            <person name="Grigoriev I.V."/>
            <person name="Hibbett D.S."/>
        </authorList>
    </citation>
    <scope>NUCLEOTIDE SEQUENCE [LARGE SCALE GENOMIC DNA]</scope>
    <source>
        <strain evidence="3 4">HHB12029</strain>
    </source>
</reference>
<evidence type="ECO:0000256" key="1">
    <source>
        <dbReference type="SAM" id="MobiDB-lite"/>
    </source>
</evidence>
<gene>
    <name evidence="3" type="ORF">EXIGLDRAFT_829153</name>
</gene>
<dbReference type="InParanoid" id="A0A165PSY1"/>
<feature type="region of interest" description="Disordered" evidence="1">
    <location>
        <begin position="288"/>
        <end position="325"/>
    </location>
</feature>
<dbReference type="AlphaFoldDB" id="A0A165PSY1"/>
<name>A0A165PSY1_EXIGL</name>
<feature type="transmembrane region" description="Helical" evidence="2">
    <location>
        <begin position="18"/>
        <end position="35"/>
    </location>
</feature>
<evidence type="ECO:0000313" key="4">
    <source>
        <dbReference type="Proteomes" id="UP000077266"/>
    </source>
</evidence>
<feature type="compositionally biased region" description="Basic and acidic residues" evidence="1">
    <location>
        <begin position="310"/>
        <end position="324"/>
    </location>
</feature>
<dbReference type="Proteomes" id="UP000077266">
    <property type="component" value="Unassembled WGS sequence"/>
</dbReference>
<proteinExistence type="predicted"/>
<organism evidence="3 4">
    <name type="scientific">Exidia glandulosa HHB12029</name>
    <dbReference type="NCBI Taxonomy" id="1314781"/>
    <lineage>
        <taxon>Eukaryota</taxon>
        <taxon>Fungi</taxon>
        <taxon>Dikarya</taxon>
        <taxon>Basidiomycota</taxon>
        <taxon>Agaricomycotina</taxon>
        <taxon>Agaricomycetes</taxon>
        <taxon>Auriculariales</taxon>
        <taxon>Exidiaceae</taxon>
        <taxon>Exidia</taxon>
    </lineage>
</organism>
<keyword evidence="2" id="KW-1133">Transmembrane helix</keyword>
<feature type="transmembrane region" description="Helical" evidence="2">
    <location>
        <begin position="240"/>
        <end position="262"/>
    </location>
</feature>
<dbReference type="OrthoDB" id="3210850at2759"/>
<keyword evidence="2" id="KW-0472">Membrane</keyword>
<accession>A0A165PSY1</accession>
<dbReference type="PANTHER" id="PTHR38848">
    <property type="entry name" value="G-PROTEIN COUPLED RECEPTORS FAMILY 3 PROFILE DOMAIN-CONTAINING PROTEIN"/>
    <property type="match status" value="1"/>
</dbReference>